<dbReference type="Pfam" id="PF00043">
    <property type="entry name" value="GST_C"/>
    <property type="match status" value="1"/>
</dbReference>
<keyword evidence="5" id="KW-1185">Reference proteome</keyword>
<dbReference type="InterPro" id="IPR040079">
    <property type="entry name" value="Glutathione_S-Trfase"/>
</dbReference>
<dbReference type="PROSITE" id="PS50404">
    <property type="entry name" value="GST_NTER"/>
    <property type="match status" value="1"/>
</dbReference>
<dbReference type="InterPro" id="IPR010987">
    <property type="entry name" value="Glutathione-S-Trfase_C-like"/>
</dbReference>
<dbReference type="SFLD" id="SFLDS00019">
    <property type="entry name" value="Glutathione_Transferase_(cytos"/>
    <property type="match status" value="1"/>
</dbReference>
<proteinExistence type="inferred from homology"/>
<evidence type="ECO:0000313" key="4">
    <source>
        <dbReference type="EMBL" id="MCW1932112.1"/>
    </source>
</evidence>
<dbReference type="InterPro" id="IPR004045">
    <property type="entry name" value="Glutathione_S-Trfase_N"/>
</dbReference>
<dbReference type="Pfam" id="PF02798">
    <property type="entry name" value="GST_N"/>
    <property type="match status" value="1"/>
</dbReference>
<dbReference type="SFLD" id="SFLDG00358">
    <property type="entry name" value="Main_(cytGST)"/>
    <property type="match status" value="1"/>
</dbReference>
<dbReference type="InterPro" id="IPR036282">
    <property type="entry name" value="Glutathione-S-Trfase_C_sf"/>
</dbReference>
<dbReference type="InterPro" id="IPR036249">
    <property type="entry name" value="Thioredoxin-like_sf"/>
</dbReference>
<feature type="domain" description="GST C-terminal" evidence="3">
    <location>
        <begin position="87"/>
        <end position="213"/>
    </location>
</feature>
<dbReference type="PROSITE" id="PS50405">
    <property type="entry name" value="GST_CTER"/>
    <property type="match status" value="1"/>
</dbReference>
<dbReference type="SUPFAM" id="SSF47616">
    <property type="entry name" value="GST C-terminal domain-like"/>
    <property type="match status" value="1"/>
</dbReference>
<gene>
    <name evidence="4" type="ORF">OKW52_07505</name>
</gene>
<dbReference type="Gene3D" id="1.20.1050.10">
    <property type="match status" value="1"/>
</dbReference>
<dbReference type="Gene3D" id="3.40.30.10">
    <property type="entry name" value="Glutaredoxin"/>
    <property type="match status" value="1"/>
</dbReference>
<evidence type="ECO:0000259" key="3">
    <source>
        <dbReference type="PROSITE" id="PS50405"/>
    </source>
</evidence>
<name>A0ABT3GX57_9RHOB</name>
<evidence type="ECO:0000259" key="2">
    <source>
        <dbReference type="PROSITE" id="PS50404"/>
    </source>
</evidence>
<dbReference type="SFLD" id="SFLDG01150">
    <property type="entry name" value="Main.1:_Beta-like"/>
    <property type="match status" value="1"/>
</dbReference>
<dbReference type="PANTHER" id="PTHR44051">
    <property type="entry name" value="GLUTATHIONE S-TRANSFERASE-RELATED"/>
    <property type="match status" value="1"/>
</dbReference>
<dbReference type="EMBL" id="JAPDFL010000001">
    <property type="protein sequence ID" value="MCW1932112.1"/>
    <property type="molecule type" value="Genomic_DNA"/>
</dbReference>
<reference evidence="4 5" key="1">
    <citation type="submission" date="2022-10" db="EMBL/GenBank/DDBJ databases">
        <title>Pararhodobacter sp. nov., isolated from marine algae.</title>
        <authorList>
            <person name="Choi B.J."/>
            <person name="Kim J.M."/>
            <person name="Lee J.K."/>
            <person name="Choi D.G."/>
            <person name="Jeon C.O."/>
        </authorList>
    </citation>
    <scope>NUCLEOTIDE SEQUENCE [LARGE SCALE GENOMIC DNA]</scope>
    <source>
        <strain evidence="4 5">ZQ420</strain>
    </source>
</reference>
<evidence type="ECO:0000256" key="1">
    <source>
        <dbReference type="RuleBase" id="RU003494"/>
    </source>
</evidence>
<evidence type="ECO:0000313" key="5">
    <source>
        <dbReference type="Proteomes" id="UP001208938"/>
    </source>
</evidence>
<dbReference type="InterPro" id="IPR004046">
    <property type="entry name" value="GST_C"/>
</dbReference>
<dbReference type="RefSeq" id="WP_264505176.1">
    <property type="nucleotide sequence ID" value="NZ_JAPDFL010000001.1"/>
</dbReference>
<comment type="caution">
    <text evidence="4">The sequence shown here is derived from an EMBL/GenBank/DDBJ whole genome shotgun (WGS) entry which is preliminary data.</text>
</comment>
<dbReference type="SUPFAM" id="SSF52833">
    <property type="entry name" value="Thioredoxin-like"/>
    <property type="match status" value="1"/>
</dbReference>
<feature type="domain" description="GST N-terminal" evidence="2">
    <location>
        <begin position="1"/>
        <end position="82"/>
    </location>
</feature>
<comment type="similarity">
    <text evidence="1">Belongs to the GST superfamily.</text>
</comment>
<organism evidence="4 5">
    <name type="scientific">Pararhodobacter zhoushanensis</name>
    <dbReference type="NCBI Taxonomy" id="2479545"/>
    <lineage>
        <taxon>Bacteria</taxon>
        <taxon>Pseudomonadati</taxon>
        <taxon>Pseudomonadota</taxon>
        <taxon>Alphaproteobacteria</taxon>
        <taxon>Rhodobacterales</taxon>
        <taxon>Paracoccaceae</taxon>
        <taxon>Pararhodobacter</taxon>
    </lineage>
</organism>
<dbReference type="Proteomes" id="UP001208938">
    <property type="component" value="Unassembled WGS sequence"/>
</dbReference>
<dbReference type="CDD" id="cd03047">
    <property type="entry name" value="GST_N_2"/>
    <property type="match status" value="1"/>
</dbReference>
<protein>
    <submittedName>
        <fullName evidence="4">Glutathione S-transferase family protein</fullName>
    </submittedName>
</protein>
<accession>A0ABT3GX57</accession>
<dbReference type="PANTHER" id="PTHR44051:SF19">
    <property type="entry name" value="DISULFIDE-BOND OXIDOREDUCTASE YFCG"/>
    <property type="match status" value="1"/>
</dbReference>
<sequence>MLTIWGRRDSSNVQAVMWAVAELGLTHARIDAGHRFGVTGTPEFLAMNPNGTVPVVQDGDGPVLWESAAILRYLANSYAPDSFWPVEPGARADVDRWAEWAKINIILPFGGQVFMPMIFQKPEVRNTAALEASLKALTAKFQMAEARLALHPYMMGNTLTLADIHMGNILYRYFTLDIARADLPALQAYYDRLCARPAYAEHVMVSYDALRPA</sequence>